<feature type="chain" id="PRO_5021196326" evidence="3">
    <location>
        <begin position="21"/>
        <end position="399"/>
    </location>
</feature>
<accession>A0A507FGZ7</accession>
<feature type="region of interest" description="Disordered" evidence="1">
    <location>
        <begin position="187"/>
        <end position="228"/>
    </location>
</feature>
<evidence type="ECO:0000313" key="4">
    <source>
        <dbReference type="EMBL" id="TPX75659.1"/>
    </source>
</evidence>
<feature type="region of interest" description="Disordered" evidence="1">
    <location>
        <begin position="82"/>
        <end position="103"/>
    </location>
</feature>
<proteinExistence type="predicted"/>
<evidence type="ECO:0000313" key="5">
    <source>
        <dbReference type="Proteomes" id="UP000320333"/>
    </source>
</evidence>
<protein>
    <submittedName>
        <fullName evidence="4">Uncharacterized protein</fullName>
    </submittedName>
</protein>
<evidence type="ECO:0000256" key="2">
    <source>
        <dbReference type="SAM" id="Phobius"/>
    </source>
</evidence>
<keyword evidence="3" id="KW-0732">Signal</keyword>
<comment type="caution">
    <text evidence="4">The sequence shown here is derived from an EMBL/GenBank/DDBJ whole genome shotgun (WGS) entry which is preliminary data.</text>
</comment>
<dbReference type="AlphaFoldDB" id="A0A507FGZ7"/>
<feature type="transmembrane region" description="Helical" evidence="2">
    <location>
        <begin position="52"/>
        <end position="71"/>
    </location>
</feature>
<evidence type="ECO:0000256" key="3">
    <source>
        <dbReference type="SAM" id="SignalP"/>
    </source>
</evidence>
<dbReference type="Proteomes" id="UP000320333">
    <property type="component" value="Unassembled WGS sequence"/>
</dbReference>
<feature type="region of interest" description="Disordered" evidence="1">
    <location>
        <begin position="240"/>
        <end position="315"/>
    </location>
</feature>
<keyword evidence="2" id="KW-0472">Membrane</keyword>
<dbReference type="EMBL" id="QEAP01000073">
    <property type="protein sequence ID" value="TPX75659.1"/>
    <property type="molecule type" value="Genomic_DNA"/>
</dbReference>
<feature type="region of interest" description="Disordered" evidence="1">
    <location>
        <begin position="119"/>
        <end position="173"/>
    </location>
</feature>
<sequence>MRLQTPTLLAALILAATGHASPAAHHPQLSERSIKRDGLAAPQSQTLKVGGAALYVPVLAMALFAVGGLVYRKLFAKKDRPVPTINTADPPLPDLQQISTSRDADSESIRSWIVHDLNSDDDEDHRRSSSLARPSIAITSSKYTRPSAMESPFSPTRKHIYPDPSQRSPKVKDFRVDVANVILDWPRSSERESSSPQQWRSPEPSNSSSSGHANSNTNSNNPGDATRSVKSLDLKSVRSVGGASVTQSHSLSLNTRAHSSASKQNTALGTMPGGLQEHLAPSESEPAELDSESPSSSATQHAAAPPPPVPSIPHIYTSRVTVPKDSPGLGLAESTTTNDVANEVVQYMSTLSLRKSSLESESGSSSSWYLDLKREDGELSPAPSSVFMDILGQNEECDV</sequence>
<feature type="compositionally biased region" description="Low complexity" evidence="1">
    <location>
        <begin position="194"/>
        <end position="222"/>
    </location>
</feature>
<name>A0A507FGZ7_9FUNG</name>
<feature type="signal peptide" evidence="3">
    <location>
        <begin position="1"/>
        <end position="20"/>
    </location>
</feature>
<dbReference type="OrthoDB" id="2147150at2759"/>
<gene>
    <name evidence="4" type="ORF">CcCBS67573_g03074</name>
</gene>
<keyword evidence="2" id="KW-1133">Transmembrane helix</keyword>
<evidence type="ECO:0000256" key="1">
    <source>
        <dbReference type="SAM" id="MobiDB-lite"/>
    </source>
</evidence>
<keyword evidence="5" id="KW-1185">Reference proteome</keyword>
<feature type="compositionally biased region" description="Polar residues" evidence="1">
    <location>
        <begin position="244"/>
        <end position="268"/>
    </location>
</feature>
<reference evidence="4 5" key="1">
    <citation type="journal article" date="2019" name="Sci. Rep.">
        <title>Comparative genomics of chytrid fungi reveal insights into the obligate biotrophic and pathogenic lifestyle of Synchytrium endobioticum.</title>
        <authorList>
            <person name="van de Vossenberg B.T.L.H."/>
            <person name="Warris S."/>
            <person name="Nguyen H.D.T."/>
            <person name="van Gent-Pelzer M.P.E."/>
            <person name="Joly D.L."/>
            <person name="van de Geest H.C."/>
            <person name="Bonants P.J.M."/>
            <person name="Smith D.S."/>
            <person name="Levesque C.A."/>
            <person name="van der Lee T.A.J."/>
        </authorList>
    </citation>
    <scope>NUCLEOTIDE SEQUENCE [LARGE SCALE GENOMIC DNA]</scope>
    <source>
        <strain evidence="4 5">CBS 675.73</strain>
    </source>
</reference>
<feature type="compositionally biased region" description="Low complexity" evidence="1">
    <location>
        <begin position="293"/>
        <end position="303"/>
    </location>
</feature>
<organism evidence="4 5">
    <name type="scientific">Chytriomyces confervae</name>
    <dbReference type="NCBI Taxonomy" id="246404"/>
    <lineage>
        <taxon>Eukaryota</taxon>
        <taxon>Fungi</taxon>
        <taxon>Fungi incertae sedis</taxon>
        <taxon>Chytridiomycota</taxon>
        <taxon>Chytridiomycota incertae sedis</taxon>
        <taxon>Chytridiomycetes</taxon>
        <taxon>Chytridiales</taxon>
        <taxon>Chytriomycetaceae</taxon>
        <taxon>Chytriomyces</taxon>
    </lineage>
</organism>
<keyword evidence="2" id="KW-0812">Transmembrane</keyword>